<dbReference type="EMBL" id="JANPWB010000010">
    <property type="protein sequence ID" value="KAJ1139179.1"/>
    <property type="molecule type" value="Genomic_DNA"/>
</dbReference>
<feature type="region of interest" description="Disordered" evidence="1">
    <location>
        <begin position="1"/>
        <end position="88"/>
    </location>
</feature>
<organism evidence="2 3">
    <name type="scientific">Pleurodeles waltl</name>
    <name type="common">Iberian ribbed newt</name>
    <dbReference type="NCBI Taxonomy" id="8319"/>
    <lineage>
        <taxon>Eukaryota</taxon>
        <taxon>Metazoa</taxon>
        <taxon>Chordata</taxon>
        <taxon>Craniata</taxon>
        <taxon>Vertebrata</taxon>
        <taxon>Euteleostomi</taxon>
        <taxon>Amphibia</taxon>
        <taxon>Batrachia</taxon>
        <taxon>Caudata</taxon>
        <taxon>Salamandroidea</taxon>
        <taxon>Salamandridae</taxon>
        <taxon>Pleurodelinae</taxon>
        <taxon>Pleurodeles</taxon>
    </lineage>
</organism>
<protein>
    <submittedName>
        <fullName evidence="2">Uncharacterized protein</fullName>
    </submittedName>
</protein>
<dbReference type="AlphaFoldDB" id="A0AAV7QHH7"/>
<comment type="caution">
    <text evidence="2">The sequence shown here is derived from an EMBL/GenBank/DDBJ whole genome shotgun (WGS) entry which is preliminary data.</text>
</comment>
<evidence type="ECO:0000256" key="1">
    <source>
        <dbReference type="SAM" id="MobiDB-lite"/>
    </source>
</evidence>
<accession>A0AAV7QHH7</accession>
<proteinExistence type="predicted"/>
<feature type="compositionally biased region" description="Basic and acidic residues" evidence="1">
    <location>
        <begin position="11"/>
        <end position="23"/>
    </location>
</feature>
<sequence length="203" mass="21905">MACFPKVAWKAPKEQRVWQEKGKAKTSASPAASASIRTLPNGGGGCGEQPPRSPSALLSQGEEGARSSPQPRKHGRGGQEAGDGREAAARFQREWLSSNPEGGEGVEALTSQTGLQIQESKSRLGGRQAAEDWRETWVSPEALPLLEPTAFCEGRLCSLSIQRRGSFKEYFRVSLLVFPKLRWLSLTGASPVFLSVRWIAGGA</sequence>
<keyword evidence="3" id="KW-1185">Reference proteome</keyword>
<evidence type="ECO:0000313" key="3">
    <source>
        <dbReference type="Proteomes" id="UP001066276"/>
    </source>
</evidence>
<reference evidence="2" key="1">
    <citation type="journal article" date="2022" name="bioRxiv">
        <title>Sequencing and chromosome-scale assembly of the giantPleurodeles waltlgenome.</title>
        <authorList>
            <person name="Brown T."/>
            <person name="Elewa A."/>
            <person name="Iarovenko S."/>
            <person name="Subramanian E."/>
            <person name="Araus A.J."/>
            <person name="Petzold A."/>
            <person name="Susuki M."/>
            <person name="Suzuki K.-i.T."/>
            <person name="Hayashi T."/>
            <person name="Toyoda A."/>
            <person name="Oliveira C."/>
            <person name="Osipova E."/>
            <person name="Leigh N.D."/>
            <person name="Simon A."/>
            <person name="Yun M.H."/>
        </authorList>
    </citation>
    <scope>NUCLEOTIDE SEQUENCE</scope>
    <source>
        <strain evidence="2">20211129_DDA</strain>
        <tissue evidence="2">Liver</tissue>
    </source>
</reference>
<name>A0AAV7QHH7_PLEWA</name>
<gene>
    <name evidence="2" type="ORF">NDU88_005556</name>
</gene>
<evidence type="ECO:0000313" key="2">
    <source>
        <dbReference type="EMBL" id="KAJ1139179.1"/>
    </source>
</evidence>
<dbReference type="Proteomes" id="UP001066276">
    <property type="component" value="Chromosome 6"/>
</dbReference>